<proteinExistence type="predicted"/>
<sequence length="256" mass="29524">MTLNIGVFCAVLTGILVVQAKGPFLHKLNETTHIIGNDLWNVTIGHQYGVKLFYRETDLVGNAWGYYVSYNGAQSNLNWTSASIHHRGTNYADIKLTAAEGDFHWFRTLWRLDNISFPNGRTNIKDESLPTFSEYASSTKVQDETWQREDGSYITKYDFSAYIRDLDFYGVYGDQFGSWYINPGKDYYNGNHLKQELTVHRESATGDAVQLNMIHKAHFQTSSVDNIPDGKLLGPWLWYMVCQFQFPDWWKLTTVE</sequence>
<comment type="caution">
    <text evidence="2">The sequence shown here is derived from an EMBL/GenBank/DDBJ whole genome shotgun (WGS) entry which is preliminary data.</text>
</comment>
<dbReference type="VEuPathDB" id="FungiDB:EYZ11_006897"/>
<accession>A0A4S3JEA5</accession>
<evidence type="ECO:0000313" key="3">
    <source>
        <dbReference type="Proteomes" id="UP000308092"/>
    </source>
</evidence>
<dbReference type="GO" id="GO:0003824">
    <property type="term" value="F:catalytic activity"/>
    <property type="evidence" value="ECO:0007669"/>
    <property type="project" value="InterPro"/>
</dbReference>
<dbReference type="GO" id="GO:0005975">
    <property type="term" value="P:carbohydrate metabolic process"/>
    <property type="evidence" value="ECO:0007669"/>
    <property type="project" value="InterPro"/>
</dbReference>
<dbReference type="InterPro" id="IPR014718">
    <property type="entry name" value="GH-type_carb-bd"/>
</dbReference>
<feature type="chain" id="PRO_5020321588" evidence="1">
    <location>
        <begin position="21"/>
        <end position="256"/>
    </location>
</feature>
<keyword evidence="1" id="KW-0732">Signal</keyword>
<dbReference type="GO" id="GO:0030246">
    <property type="term" value="F:carbohydrate binding"/>
    <property type="evidence" value="ECO:0007669"/>
    <property type="project" value="InterPro"/>
</dbReference>
<dbReference type="STRING" id="1220188.A0A4S3JEA5"/>
<dbReference type="SUPFAM" id="SSF74650">
    <property type="entry name" value="Galactose mutarotase-like"/>
    <property type="match status" value="1"/>
</dbReference>
<reference evidence="2 3" key="1">
    <citation type="submission" date="2019-03" db="EMBL/GenBank/DDBJ databases">
        <title>The genome sequence of a newly discovered highly antifungal drug resistant Aspergillus species, Aspergillus tanneri NIH 1004.</title>
        <authorList>
            <person name="Mounaud S."/>
            <person name="Singh I."/>
            <person name="Joardar V."/>
            <person name="Pakala S."/>
            <person name="Pakala S."/>
            <person name="Venepally P."/>
            <person name="Hoover J."/>
            <person name="Nierman W."/>
            <person name="Chung J."/>
            <person name="Losada L."/>
        </authorList>
    </citation>
    <scope>NUCLEOTIDE SEQUENCE [LARGE SCALE GENOMIC DNA]</scope>
    <source>
        <strain evidence="2 3">NIH1004</strain>
    </source>
</reference>
<evidence type="ECO:0000313" key="2">
    <source>
        <dbReference type="EMBL" id="THC93613.1"/>
    </source>
</evidence>
<gene>
    <name evidence="2" type="ORF">EYZ11_006897</name>
</gene>
<dbReference type="CDD" id="cd10320">
    <property type="entry name" value="RGL4_N"/>
    <property type="match status" value="1"/>
</dbReference>
<dbReference type="Gene3D" id="2.70.98.10">
    <property type="match status" value="1"/>
</dbReference>
<dbReference type="InterPro" id="IPR011013">
    <property type="entry name" value="Gal_mutarotase_sf_dom"/>
</dbReference>
<name>A0A4S3JEA5_9EURO</name>
<dbReference type="Proteomes" id="UP000308092">
    <property type="component" value="Unassembled WGS sequence"/>
</dbReference>
<keyword evidence="3" id="KW-1185">Reference proteome</keyword>
<evidence type="ECO:0000256" key="1">
    <source>
        <dbReference type="SAM" id="SignalP"/>
    </source>
</evidence>
<dbReference type="AlphaFoldDB" id="A0A4S3JEA5"/>
<feature type="signal peptide" evidence="1">
    <location>
        <begin position="1"/>
        <end position="20"/>
    </location>
</feature>
<dbReference type="EMBL" id="SOSA01000254">
    <property type="protein sequence ID" value="THC93613.1"/>
    <property type="molecule type" value="Genomic_DNA"/>
</dbReference>
<organism evidence="2 3">
    <name type="scientific">Aspergillus tanneri</name>
    <dbReference type="NCBI Taxonomy" id="1220188"/>
    <lineage>
        <taxon>Eukaryota</taxon>
        <taxon>Fungi</taxon>
        <taxon>Dikarya</taxon>
        <taxon>Ascomycota</taxon>
        <taxon>Pezizomycotina</taxon>
        <taxon>Eurotiomycetes</taxon>
        <taxon>Eurotiomycetidae</taxon>
        <taxon>Eurotiales</taxon>
        <taxon>Aspergillaceae</taxon>
        <taxon>Aspergillus</taxon>
        <taxon>Aspergillus subgen. Circumdati</taxon>
    </lineage>
</organism>
<protein>
    <submittedName>
        <fullName evidence="2">Uncharacterized protein</fullName>
    </submittedName>
</protein>